<comment type="caution">
    <text evidence="2">The sequence shown here is derived from an EMBL/GenBank/DDBJ whole genome shotgun (WGS) entry which is preliminary data.</text>
</comment>
<organism evidence="2 3">
    <name type="scientific">Patulibacter medicamentivorans</name>
    <dbReference type="NCBI Taxonomy" id="1097667"/>
    <lineage>
        <taxon>Bacteria</taxon>
        <taxon>Bacillati</taxon>
        <taxon>Actinomycetota</taxon>
        <taxon>Thermoleophilia</taxon>
        <taxon>Solirubrobacterales</taxon>
        <taxon>Patulibacteraceae</taxon>
        <taxon>Patulibacter</taxon>
    </lineage>
</organism>
<accession>H0E1M4</accession>
<protein>
    <submittedName>
        <fullName evidence="2">Uncharacterized protein</fullName>
    </submittedName>
</protein>
<dbReference type="RefSeq" id="WP_007570905.1">
    <property type="nucleotide sequence ID" value="NZ_AGUD01000025.1"/>
</dbReference>
<evidence type="ECO:0000313" key="2">
    <source>
        <dbReference type="EMBL" id="EHN12419.1"/>
    </source>
</evidence>
<feature type="transmembrane region" description="Helical" evidence="1">
    <location>
        <begin position="6"/>
        <end position="30"/>
    </location>
</feature>
<evidence type="ECO:0000313" key="3">
    <source>
        <dbReference type="Proteomes" id="UP000005143"/>
    </source>
</evidence>
<keyword evidence="1" id="KW-0472">Membrane</keyword>
<dbReference type="EMBL" id="AGUD01000025">
    <property type="protein sequence ID" value="EHN12419.1"/>
    <property type="molecule type" value="Genomic_DNA"/>
</dbReference>
<dbReference type="AlphaFoldDB" id="H0E1M4"/>
<keyword evidence="3" id="KW-1185">Reference proteome</keyword>
<sequence length="71" mass="7599">MSHEFVTYLVLVVGGLVAVGAVVTLVLVPVARIYPTWWERMAALVLAAFVVAVFATGGVYVGLAFVDRFLS</sequence>
<proteinExistence type="predicted"/>
<keyword evidence="1" id="KW-1133">Transmembrane helix</keyword>
<dbReference type="Proteomes" id="UP000005143">
    <property type="component" value="Unassembled WGS sequence"/>
</dbReference>
<keyword evidence="1" id="KW-0812">Transmembrane</keyword>
<gene>
    <name evidence="2" type="ORF">PAI11_06860</name>
</gene>
<name>H0E1M4_9ACTN</name>
<feature type="transmembrane region" description="Helical" evidence="1">
    <location>
        <begin position="42"/>
        <end position="66"/>
    </location>
</feature>
<evidence type="ECO:0000256" key="1">
    <source>
        <dbReference type="SAM" id="Phobius"/>
    </source>
</evidence>
<reference evidence="2 3" key="1">
    <citation type="journal article" date="2013" name="Biodegradation">
        <title>Quantitative proteomic analysis of ibuprofen-degrading Patulibacter sp. strain I11.</title>
        <authorList>
            <person name="Almeida B."/>
            <person name="Kjeldal H."/>
            <person name="Lolas I."/>
            <person name="Knudsen A.D."/>
            <person name="Carvalho G."/>
            <person name="Nielsen K.L."/>
            <person name="Barreto Crespo M.T."/>
            <person name="Stensballe A."/>
            <person name="Nielsen J.L."/>
        </authorList>
    </citation>
    <scope>NUCLEOTIDE SEQUENCE [LARGE SCALE GENOMIC DNA]</scope>
    <source>
        <strain evidence="2 3">I11</strain>
    </source>
</reference>